<dbReference type="GO" id="GO:0004477">
    <property type="term" value="F:methenyltetrahydrofolate cyclohydrolase activity"/>
    <property type="evidence" value="ECO:0007669"/>
    <property type="project" value="UniProtKB-UniRule"/>
</dbReference>
<dbReference type="PROSITE" id="PS00767">
    <property type="entry name" value="THF_DHG_CYH_2"/>
    <property type="match status" value="1"/>
</dbReference>
<evidence type="ECO:0000256" key="6">
    <source>
        <dbReference type="ARBA" id="ARBA00022857"/>
    </source>
</evidence>
<dbReference type="GO" id="GO:0004488">
    <property type="term" value="F:methylenetetrahydrofolate dehydrogenase (NADP+) activity"/>
    <property type="evidence" value="ECO:0007669"/>
    <property type="project" value="UniProtKB-UniRule"/>
</dbReference>
<dbReference type="GO" id="GO:0009086">
    <property type="term" value="P:methionine biosynthetic process"/>
    <property type="evidence" value="ECO:0007669"/>
    <property type="project" value="UniProtKB-KW"/>
</dbReference>
<keyword evidence="7 11" id="KW-0560">Oxidoreductase</keyword>
<accession>A0A2M7VCZ2</accession>
<dbReference type="InterPro" id="IPR020630">
    <property type="entry name" value="THF_DH/CycHdrlase_cat_dom"/>
</dbReference>
<evidence type="ECO:0000259" key="12">
    <source>
        <dbReference type="Pfam" id="PF00763"/>
    </source>
</evidence>
<comment type="caution">
    <text evidence="14">The sequence shown here is derived from an EMBL/GenBank/DDBJ whole genome shotgun (WGS) entry which is preliminary data.</text>
</comment>
<feature type="domain" description="Tetrahydrofolate dehydrogenase/cyclohydrolase NAD(P)-binding" evidence="13">
    <location>
        <begin position="139"/>
        <end position="273"/>
    </location>
</feature>
<dbReference type="FunFam" id="3.40.50.10860:FF:000005">
    <property type="entry name" value="C-1-tetrahydrofolate synthase, cytoplasmic, putative"/>
    <property type="match status" value="1"/>
</dbReference>
<keyword evidence="4 11" id="KW-0658">Purine biosynthesis</keyword>
<gene>
    <name evidence="11" type="primary">folD</name>
    <name evidence="14" type="ORF">COX77_05035</name>
</gene>
<evidence type="ECO:0000313" key="14">
    <source>
        <dbReference type="EMBL" id="PIZ98279.1"/>
    </source>
</evidence>
<dbReference type="InterPro" id="IPR020631">
    <property type="entry name" value="THF_DH/CycHdrlase_NAD-bd_dom"/>
</dbReference>
<sequence length="277" mass="31123">MTNIIDGKKIAEDIRQQILEQIREQNLQPSLAAILVGEDPASELYVRLKKEACQKVGINFHLYRLANNCTNEQVIEVIDFLNQDPEISALLVQLPLPKHLDTNLIIQTIDPKKDADGFHPDNLQLFKLGQQEQTPVLIAGIWQLLLSTQEKLMGRQACILANSREFTENMAIALEQQKINVTIAYLADLNWREKTRKADILIVAVGQAMIIGHDDIKKDVIVIDVGTNKINNYFTVGDVNYTDVFSYCSHITPVPGGVGPMTIALLLKRCLDLDQKK</sequence>
<dbReference type="PANTHER" id="PTHR48099:SF5">
    <property type="entry name" value="C-1-TETRAHYDROFOLATE SYNTHASE, CYTOPLASMIC"/>
    <property type="match status" value="1"/>
</dbReference>
<proteinExistence type="inferred from homology"/>
<evidence type="ECO:0000256" key="4">
    <source>
        <dbReference type="ARBA" id="ARBA00022755"/>
    </source>
</evidence>
<evidence type="ECO:0000256" key="1">
    <source>
        <dbReference type="ARBA" id="ARBA00004777"/>
    </source>
</evidence>
<evidence type="ECO:0000259" key="13">
    <source>
        <dbReference type="Pfam" id="PF02882"/>
    </source>
</evidence>
<keyword evidence="9 11" id="KW-0486">Methionine biosynthesis</keyword>
<evidence type="ECO:0000256" key="2">
    <source>
        <dbReference type="ARBA" id="ARBA00011738"/>
    </source>
</evidence>
<dbReference type="HAMAP" id="MF_01576">
    <property type="entry name" value="THF_DHG_CYH"/>
    <property type="match status" value="1"/>
</dbReference>
<dbReference type="Gene3D" id="3.40.50.10860">
    <property type="entry name" value="Leucine Dehydrogenase, chain A, domain 1"/>
    <property type="match status" value="1"/>
</dbReference>
<dbReference type="UniPathway" id="UPA00193"/>
<comment type="catalytic activity">
    <reaction evidence="11">
        <text>(6R)-5,10-methenyltetrahydrofolate + H2O = (6R)-10-formyltetrahydrofolate + H(+)</text>
        <dbReference type="Rhea" id="RHEA:23700"/>
        <dbReference type="ChEBI" id="CHEBI:15377"/>
        <dbReference type="ChEBI" id="CHEBI:15378"/>
        <dbReference type="ChEBI" id="CHEBI:57455"/>
        <dbReference type="ChEBI" id="CHEBI:195366"/>
        <dbReference type="EC" id="3.5.4.9"/>
    </reaction>
</comment>
<dbReference type="PRINTS" id="PR00085">
    <property type="entry name" value="THFDHDRGNASE"/>
</dbReference>
<evidence type="ECO:0000256" key="9">
    <source>
        <dbReference type="ARBA" id="ARBA00023167"/>
    </source>
</evidence>
<name>A0A2M7VCZ2_9BACT</name>
<dbReference type="AlphaFoldDB" id="A0A2M7VCZ2"/>
<feature type="domain" description="Tetrahydrofolate dehydrogenase/cyclohydrolase catalytic" evidence="12">
    <location>
        <begin position="5"/>
        <end position="116"/>
    </location>
</feature>
<keyword evidence="8 11" id="KW-0368">Histidine biosynthesis</keyword>
<evidence type="ECO:0000313" key="15">
    <source>
        <dbReference type="Proteomes" id="UP000230405"/>
    </source>
</evidence>
<dbReference type="InterPro" id="IPR046346">
    <property type="entry name" value="Aminoacid_DH-like_N_sf"/>
</dbReference>
<comment type="catalytic activity">
    <reaction evidence="11">
        <text>(6R)-5,10-methylene-5,6,7,8-tetrahydrofolate + NADP(+) = (6R)-5,10-methenyltetrahydrofolate + NADPH</text>
        <dbReference type="Rhea" id="RHEA:22812"/>
        <dbReference type="ChEBI" id="CHEBI:15636"/>
        <dbReference type="ChEBI" id="CHEBI:57455"/>
        <dbReference type="ChEBI" id="CHEBI:57783"/>
        <dbReference type="ChEBI" id="CHEBI:58349"/>
        <dbReference type="EC" id="1.5.1.5"/>
    </reaction>
</comment>
<dbReference type="GO" id="GO:0000105">
    <property type="term" value="P:L-histidine biosynthetic process"/>
    <property type="evidence" value="ECO:0007669"/>
    <property type="project" value="UniProtKB-KW"/>
</dbReference>
<keyword evidence="3 11" id="KW-0554">One-carbon metabolism</keyword>
<keyword evidence="6 11" id="KW-0521">NADP</keyword>
<comment type="subunit">
    <text evidence="2 11">Homodimer.</text>
</comment>
<dbReference type="EC" id="3.5.4.9" evidence="11"/>
<dbReference type="PANTHER" id="PTHR48099">
    <property type="entry name" value="C-1-TETRAHYDROFOLATE SYNTHASE, CYTOPLASMIC-RELATED"/>
    <property type="match status" value="1"/>
</dbReference>
<dbReference type="Gene3D" id="3.40.50.720">
    <property type="entry name" value="NAD(P)-binding Rossmann-like Domain"/>
    <property type="match status" value="1"/>
</dbReference>
<evidence type="ECO:0000256" key="3">
    <source>
        <dbReference type="ARBA" id="ARBA00022563"/>
    </source>
</evidence>
<keyword evidence="5 11" id="KW-0378">Hydrolase</keyword>
<evidence type="ECO:0000256" key="7">
    <source>
        <dbReference type="ARBA" id="ARBA00023002"/>
    </source>
</evidence>
<dbReference type="InterPro" id="IPR036291">
    <property type="entry name" value="NAD(P)-bd_dom_sf"/>
</dbReference>
<evidence type="ECO:0000256" key="8">
    <source>
        <dbReference type="ARBA" id="ARBA00023102"/>
    </source>
</evidence>
<dbReference type="SUPFAM" id="SSF51735">
    <property type="entry name" value="NAD(P)-binding Rossmann-fold domains"/>
    <property type="match status" value="1"/>
</dbReference>
<keyword evidence="10 11" id="KW-0511">Multifunctional enzyme</keyword>
<dbReference type="GO" id="GO:0005829">
    <property type="term" value="C:cytosol"/>
    <property type="evidence" value="ECO:0007669"/>
    <property type="project" value="TreeGrafter"/>
</dbReference>
<protein>
    <recommendedName>
        <fullName evidence="11">Bifunctional protein FolD</fullName>
    </recommendedName>
    <domain>
        <recommendedName>
            <fullName evidence="11">Methylenetetrahydrofolate dehydrogenase</fullName>
            <ecNumber evidence="11">1.5.1.5</ecNumber>
        </recommendedName>
    </domain>
    <domain>
        <recommendedName>
            <fullName evidence="11">Methenyltetrahydrofolate cyclohydrolase</fullName>
            <ecNumber evidence="11">3.5.4.9</ecNumber>
        </recommendedName>
    </domain>
</protein>
<comment type="function">
    <text evidence="11">Catalyzes the oxidation of 5,10-methylenetetrahydrofolate to 5,10-methenyltetrahydrofolate and then the hydrolysis of 5,10-methenyltetrahydrofolate to 10-formyltetrahydrofolate.</text>
</comment>
<evidence type="ECO:0000256" key="10">
    <source>
        <dbReference type="ARBA" id="ARBA00023268"/>
    </source>
</evidence>
<dbReference type="EC" id="1.5.1.5" evidence="11"/>
<dbReference type="Proteomes" id="UP000230405">
    <property type="component" value="Unassembled WGS sequence"/>
</dbReference>
<dbReference type="InterPro" id="IPR000672">
    <property type="entry name" value="THF_DH/CycHdrlase"/>
</dbReference>
<evidence type="ECO:0000256" key="11">
    <source>
        <dbReference type="HAMAP-Rule" id="MF_01576"/>
    </source>
</evidence>
<dbReference type="SUPFAM" id="SSF53223">
    <property type="entry name" value="Aminoacid dehydrogenase-like, N-terminal domain"/>
    <property type="match status" value="1"/>
</dbReference>
<dbReference type="EMBL" id="PFPO01000097">
    <property type="protein sequence ID" value="PIZ98279.1"/>
    <property type="molecule type" value="Genomic_DNA"/>
</dbReference>
<comment type="similarity">
    <text evidence="11">Belongs to the tetrahydrofolate dehydrogenase/cyclohydrolase family.</text>
</comment>
<comment type="pathway">
    <text evidence="1 11">One-carbon metabolism; tetrahydrofolate interconversion.</text>
</comment>
<reference evidence="15" key="1">
    <citation type="submission" date="2017-09" db="EMBL/GenBank/DDBJ databases">
        <title>Depth-based differentiation of microbial function through sediment-hosted aquifers and enrichment of novel symbionts in the deep terrestrial subsurface.</title>
        <authorList>
            <person name="Probst A.J."/>
            <person name="Ladd B."/>
            <person name="Jarett J.K."/>
            <person name="Geller-Mcgrath D.E."/>
            <person name="Sieber C.M.K."/>
            <person name="Emerson J.B."/>
            <person name="Anantharaman K."/>
            <person name="Thomas B.C."/>
            <person name="Malmstrom R."/>
            <person name="Stieglmeier M."/>
            <person name="Klingl A."/>
            <person name="Woyke T."/>
            <person name="Ryan C.M."/>
            <person name="Banfield J.F."/>
        </authorList>
    </citation>
    <scope>NUCLEOTIDE SEQUENCE [LARGE SCALE GENOMIC DNA]</scope>
</reference>
<organism evidence="14 15">
    <name type="scientific">Candidatus Komeilibacteria bacterium CG_4_10_14_0_2_um_filter_37_10</name>
    <dbReference type="NCBI Taxonomy" id="1974470"/>
    <lineage>
        <taxon>Bacteria</taxon>
        <taxon>Candidatus Komeiliibacteriota</taxon>
    </lineage>
</organism>
<evidence type="ECO:0000256" key="5">
    <source>
        <dbReference type="ARBA" id="ARBA00022801"/>
    </source>
</evidence>
<dbReference type="GO" id="GO:0006164">
    <property type="term" value="P:purine nucleotide biosynthetic process"/>
    <property type="evidence" value="ECO:0007669"/>
    <property type="project" value="UniProtKB-KW"/>
</dbReference>
<dbReference type="InterPro" id="IPR020867">
    <property type="entry name" value="THF_DH/CycHdrlase_CS"/>
</dbReference>
<dbReference type="Pfam" id="PF02882">
    <property type="entry name" value="THF_DHG_CYH_C"/>
    <property type="match status" value="1"/>
</dbReference>
<dbReference type="GO" id="GO:0035999">
    <property type="term" value="P:tetrahydrofolate interconversion"/>
    <property type="evidence" value="ECO:0007669"/>
    <property type="project" value="UniProtKB-UniRule"/>
</dbReference>
<feature type="binding site" evidence="11">
    <location>
        <position position="227"/>
    </location>
    <ligand>
        <name>NADP(+)</name>
        <dbReference type="ChEBI" id="CHEBI:58349"/>
    </ligand>
</feature>
<keyword evidence="11" id="KW-0028">Amino-acid biosynthesis</keyword>
<comment type="caution">
    <text evidence="11">Lacks conserved residue(s) required for the propagation of feature annotation.</text>
</comment>
<dbReference type="Pfam" id="PF00763">
    <property type="entry name" value="THF_DHG_CYH"/>
    <property type="match status" value="1"/>
</dbReference>